<comment type="caution">
    <text evidence="2">The sequence shown here is derived from an EMBL/GenBank/DDBJ whole genome shotgun (WGS) entry which is preliminary data.</text>
</comment>
<dbReference type="CDD" id="cd06558">
    <property type="entry name" value="crotonase-like"/>
    <property type="match status" value="1"/>
</dbReference>
<dbReference type="EMBL" id="PGGW01000058">
    <property type="protein sequence ID" value="PJE96365.1"/>
    <property type="molecule type" value="Genomic_DNA"/>
</dbReference>
<evidence type="ECO:0000313" key="3">
    <source>
        <dbReference type="Proteomes" id="UP000230407"/>
    </source>
</evidence>
<organism evidence="2 3">
    <name type="scientific">Streptomyces carminius</name>
    <dbReference type="NCBI Taxonomy" id="2665496"/>
    <lineage>
        <taxon>Bacteria</taxon>
        <taxon>Bacillati</taxon>
        <taxon>Actinomycetota</taxon>
        <taxon>Actinomycetes</taxon>
        <taxon>Kitasatosporales</taxon>
        <taxon>Streptomycetaceae</taxon>
        <taxon>Streptomyces</taxon>
    </lineage>
</organism>
<dbReference type="SUPFAM" id="SSF52096">
    <property type="entry name" value="ClpP/crotonase"/>
    <property type="match status" value="1"/>
</dbReference>
<keyword evidence="1" id="KW-0443">Lipid metabolism</keyword>
<keyword evidence="3" id="KW-1185">Reference proteome</keyword>
<dbReference type="GO" id="GO:0004165">
    <property type="term" value="F:delta(3)-delta(2)-enoyl-CoA isomerase activity"/>
    <property type="evidence" value="ECO:0007669"/>
    <property type="project" value="TreeGrafter"/>
</dbReference>
<protein>
    <submittedName>
        <fullName evidence="2">Enoyl-CoA hydratase</fullName>
    </submittedName>
</protein>
<dbReference type="AlphaFoldDB" id="A0A2M8LWP8"/>
<accession>A0A2M8LWP8</accession>
<sequence length="225" mass="24284">MPTLERRDDVFLLDLGDTENRFHPDWLASVGALLDEVENAEGPRALVTAATGKFFSNGLDLDWLLAHTDRAAEYAASVQELLARVLTLPLVTVAALQGHTFAAGAMLSLCHDFRVMRADRGYWCLPEADIHIPFTPGMSALIQARLTPQTAHEAMVTARRYGGEEARAAGIVDRAVAEDAVRATALEIAGSLTAKASPTLGVIKSRMYGRAVAELRAEEIPLSFG</sequence>
<proteinExistence type="predicted"/>
<dbReference type="RefSeq" id="WP_100202859.1">
    <property type="nucleotide sequence ID" value="NZ_PGGW01000058.1"/>
</dbReference>
<dbReference type="Proteomes" id="UP000230407">
    <property type="component" value="Unassembled WGS sequence"/>
</dbReference>
<dbReference type="InterPro" id="IPR029045">
    <property type="entry name" value="ClpP/crotonase-like_dom_sf"/>
</dbReference>
<dbReference type="Gene3D" id="3.90.226.10">
    <property type="entry name" value="2-enoyl-CoA Hydratase, Chain A, domain 1"/>
    <property type="match status" value="1"/>
</dbReference>
<dbReference type="PANTHER" id="PTHR11941">
    <property type="entry name" value="ENOYL-COA HYDRATASE-RELATED"/>
    <property type="match status" value="1"/>
</dbReference>
<reference evidence="2 3" key="1">
    <citation type="submission" date="2017-11" db="EMBL/GenBank/DDBJ databases">
        <title>Streptomyces carmine sp. nov., a novel actinomycete isolated from Sophora alopecuroides in Xinjiang, China.</title>
        <authorList>
            <person name="Wang Y."/>
            <person name="Luo X."/>
            <person name="Wan C."/>
            <person name="Zhang L."/>
        </authorList>
    </citation>
    <scope>NUCLEOTIDE SEQUENCE [LARGE SCALE GENOMIC DNA]</scope>
    <source>
        <strain evidence="2 3">TRM SA0054</strain>
    </source>
</reference>
<dbReference type="GO" id="GO:0006635">
    <property type="term" value="P:fatty acid beta-oxidation"/>
    <property type="evidence" value="ECO:0007669"/>
    <property type="project" value="TreeGrafter"/>
</dbReference>
<dbReference type="FunFam" id="3.90.226.10:FF:000049">
    <property type="entry name" value="Enoyl-CoA delta isomerase 3"/>
    <property type="match status" value="1"/>
</dbReference>
<dbReference type="PANTHER" id="PTHR11941:SF75">
    <property type="entry name" value="ENOYL-COA HYDRATASE_ISOMERASE FAMILY PROTEIN"/>
    <property type="match status" value="1"/>
</dbReference>
<dbReference type="Pfam" id="PF00378">
    <property type="entry name" value="ECH_1"/>
    <property type="match status" value="1"/>
</dbReference>
<evidence type="ECO:0000256" key="1">
    <source>
        <dbReference type="ARBA" id="ARBA00023098"/>
    </source>
</evidence>
<name>A0A2M8LWP8_9ACTN</name>
<evidence type="ECO:0000313" key="2">
    <source>
        <dbReference type="EMBL" id="PJE96365.1"/>
    </source>
</evidence>
<dbReference type="InterPro" id="IPR001753">
    <property type="entry name" value="Enoyl-CoA_hydra/iso"/>
</dbReference>
<gene>
    <name evidence="2" type="ORF">CUT44_17745</name>
</gene>